<dbReference type="PROSITE" id="PS00530">
    <property type="entry name" value="RNASE_T2_1"/>
    <property type="match status" value="1"/>
</dbReference>
<evidence type="ECO:0000256" key="3">
    <source>
        <dbReference type="SAM" id="SignalP"/>
    </source>
</evidence>
<keyword evidence="3" id="KW-0732">Signal</keyword>
<dbReference type="InterPro" id="IPR036430">
    <property type="entry name" value="RNase_T2-like_sf"/>
</dbReference>
<dbReference type="GO" id="GO:0033897">
    <property type="term" value="F:ribonuclease T2 activity"/>
    <property type="evidence" value="ECO:0007669"/>
    <property type="project" value="InterPro"/>
</dbReference>
<evidence type="ECO:0000256" key="1">
    <source>
        <dbReference type="ARBA" id="ARBA00007469"/>
    </source>
</evidence>
<dbReference type="InterPro" id="IPR001568">
    <property type="entry name" value="RNase_T2-like"/>
</dbReference>
<dbReference type="OrthoDB" id="4720638at2"/>
<proteinExistence type="inferred from homology"/>
<dbReference type="Gene3D" id="3.90.730.10">
    <property type="entry name" value="Ribonuclease T2-like"/>
    <property type="match status" value="1"/>
</dbReference>
<dbReference type="EMBL" id="RCBY01000056">
    <property type="protein sequence ID" value="RQH43978.1"/>
    <property type="molecule type" value="Genomic_DNA"/>
</dbReference>
<dbReference type="SUPFAM" id="SSF55895">
    <property type="entry name" value="Ribonuclease Rh-like"/>
    <property type="match status" value="1"/>
</dbReference>
<dbReference type="RefSeq" id="WP_124145163.1">
    <property type="nucleotide sequence ID" value="NZ_CAWOKI010000071.1"/>
</dbReference>
<dbReference type="InterPro" id="IPR033130">
    <property type="entry name" value="RNase_T2_His_AS_2"/>
</dbReference>
<feature type="chain" id="PRO_5017950121" evidence="3">
    <location>
        <begin position="22"/>
        <end position="322"/>
    </location>
</feature>
<dbReference type="PROSITE" id="PS00531">
    <property type="entry name" value="RNASE_T2_2"/>
    <property type="match status" value="1"/>
</dbReference>
<protein>
    <submittedName>
        <fullName evidence="4">Ribonuclease T</fullName>
    </submittedName>
</protein>
<dbReference type="AlphaFoldDB" id="A0A3N6P679"/>
<accession>A0A3N6P679</accession>
<dbReference type="GO" id="GO:0006401">
    <property type="term" value="P:RNA catabolic process"/>
    <property type="evidence" value="ECO:0007669"/>
    <property type="project" value="TreeGrafter"/>
</dbReference>
<dbReference type="InterPro" id="IPR039378">
    <property type="entry name" value="RNase_T2_prok"/>
</dbReference>
<dbReference type="Pfam" id="PF00445">
    <property type="entry name" value="Ribonuclease_T2"/>
    <property type="match status" value="1"/>
</dbReference>
<dbReference type="CDD" id="cd01062">
    <property type="entry name" value="RNase_T2_prok"/>
    <property type="match status" value="1"/>
</dbReference>
<dbReference type="InterPro" id="IPR018188">
    <property type="entry name" value="RNase_T2_His_AS_1"/>
</dbReference>
<dbReference type="PANTHER" id="PTHR11240:SF22">
    <property type="entry name" value="RIBONUCLEASE T2"/>
    <property type="match status" value="1"/>
</dbReference>
<evidence type="ECO:0000313" key="5">
    <source>
        <dbReference type="Proteomes" id="UP000269154"/>
    </source>
</evidence>
<dbReference type="Proteomes" id="UP000269154">
    <property type="component" value="Unassembled WGS sequence"/>
</dbReference>
<sequence length="322" mass="36224">MRLIIAFLLSFLLLGQSPAFAFYQIDGDFTINNNCEAYTSFRKKTGPVTLETGKVYPVLGRNKETGDYFNIKVDGQTKWVNKSCGEFNPDGQSISEAEGDDTEILTGQSCPIERCIDKYVLAISWQPSFCQTKQSKPECISQTAERYDATNFTLHGLWPDRASYCGVSYEDKSNDKQGEWDDLPPLDLDEQTTSELAVLMPGVKSYLHRHEWVKHGTCDGRDEDTYYDISLDLLREVNDSEVQELFAENIGKIITRSQIDTAFENSFGEGAAKSVKVRCRDGLFSEFQIKMRRPLVGDKLADILLPTKTGFCDDLLVDAAGF</sequence>
<name>A0A3N6P679_9CYAN</name>
<evidence type="ECO:0000256" key="2">
    <source>
        <dbReference type="RuleBase" id="RU004328"/>
    </source>
</evidence>
<comment type="similarity">
    <text evidence="1 2">Belongs to the RNase T2 family.</text>
</comment>
<reference evidence="4 5" key="1">
    <citation type="journal article" date="2018" name="ACS Chem. Biol.">
        <title>Ketoreductase domain dysfunction expands chemodiversity: malyngamide biosynthesis in the cyanobacterium Okeania hirsuta.</title>
        <authorList>
            <person name="Moss N.A."/>
            <person name="Leao T."/>
            <person name="Rankin M."/>
            <person name="McCullough T.M."/>
            <person name="Qu P."/>
            <person name="Korobeynikov A."/>
            <person name="Smith J.L."/>
            <person name="Gerwick L."/>
            <person name="Gerwick W.H."/>
        </authorList>
    </citation>
    <scope>NUCLEOTIDE SEQUENCE [LARGE SCALE GENOMIC DNA]</scope>
    <source>
        <strain evidence="4 5">PAB10Feb10-1</strain>
    </source>
</reference>
<feature type="signal peptide" evidence="3">
    <location>
        <begin position="1"/>
        <end position="21"/>
    </location>
</feature>
<evidence type="ECO:0000313" key="4">
    <source>
        <dbReference type="EMBL" id="RQH43978.1"/>
    </source>
</evidence>
<comment type="caution">
    <text evidence="4">The sequence shown here is derived from an EMBL/GenBank/DDBJ whole genome shotgun (WGS) entry which is preliminary data.</text>
</comment>
<gene>
    <name evidence="4" type="ORF">D5R40_12145</name>
</gene>
<keyword evidence="5" id="KW-1185">Reference proteome</keyword>
<dbReference type="GO" id="GO:0003723">
    <property type="term" value="F:RNA binding"/>
    <property type="evidence" value="ECO:0007669"/>
    <property type="project" value="InterPro"/>
</dbReference>
<organism evidence="4 5">
    <name type="scientific">Okeania hirsuta</name>
    <dbReference type="NCBI Taxonomy" id="1458930"/>
    <lineage>
        <taxon>Bacteria</taxon>
        <taxon>Bacillati</taxon>
        <taxon>Cyanobacteriota</taxon>
        <taxon>Cyanophyceae</taxon>
        <taxon>Oscillatoriophycideae</taxon>
        <taxon>Oscillatoriales</taxon>
        <taxon>Microcoleaceae</taxon>
        <taxon>Okeania</taxon>
    </lineage>
</organism>
<dbReference type="PANTHER" id="PTHR11240">
    <property type="entry name" value="RIBONUCLEASE T2"/>
    <property type="match status" value="1"/>
</dbReference>